<proteinExistence type="predicted"/>
<evidence type="ECO:0000313" key="2">
    <source>
        <dbReference type="EMBL" id="KRK37757.1"/>
    </source>
</evidence>
<reference evidence="2 3" key="1">
    <citation type="journal article" date="2015" name="Genome Announc.">
        <title>Expanding the biotechnology potential of lactobacilli through comparative genomics of 213 strains and associated genera.</title>
        <authorList>
            <person name="Sun Z."/>
            <person name="Harris H.M."/>
            <person name="McCann A."/>
            <person name="Guo C."/>
            <person name="Argimon S."/>
            <person name="Zhang W."/>
            <person name="Yang X."/>
            <person name="Jeffery I.B."/>
            <person name="Cooney J.C."/>
            <person name="Kagawa T.F."/>
            <person name="Liu W."/>
            <person name="Song Y."/>
            <person name="Salvetti E."/>
            <person name="Wrobel A."/>
            <person name="Rasinkangas P."/>
            <person name="Parkhill J."/>
            <person name="Rea M.C."/>
            <person name="O'Sullivan O."/>
            <person name="Ritari J."/>
            <person name="Douillard F.P."/>
            <person name="Paul Ross R."/>
            <person name="Yang R."/>
            <person name="Briner A.E."/>
            <person name="Felis G.E."/>
            <person name="de Vos W.M."/>
            <person name="Barrangou R."/>
            <person name="Klaenhammer T.R."/>
            <person name="Caufield P.W."/>
            <person name="Cui Y."/>
            <person name="Zhang H."/>
            <person name="O'Toole P.W."/>
        </authorList>
    </citation>
    <scope>NUCLEOTIDE SEQUENCE [LARGE SCALE GENOMIC DNA]</scope>
    <source>
        <strain evidence="2 3">DSM 20534</strain>
    </source>
</reference>
<evidence type="ECO:0000256" key="1">
    <source>
        <dbReference type="SAM" id="Phobius"/>
    </source>
</evidence>
<dbReference type="EMBL" id="AZCV01000003">
    <property type="protein sequence ID" value="KRK37757.1"/>
    <property type="molecule type" value="Genomic_DNA"/>
</dbReference>
<dbReference type="Proteomes" id="UP000050909">
    <property type="component" value="Unassembled WGS sequence"/>
</dbReference>
<dbReference type="PATRIC" id="fig|1423722.3.peg.1110"/>
<sequence>MRRERLYPIVLGMISAIISFIAVVAIITRNFQLNIKWVILLGIIVAAVFYSLSYFRVKASIAIKRIAQEHHLTAEALAEITGLPETDFPIYNSKLQLIAPKRHWPHILNALHEYERTHKQENKL</sequence>
<keyword evidence="3" id="KW-1185">Reference proteome</keyword>
<dbReference type="AlphaFoldDB" id="A0A0R1GU69"/>
<keyword evidence="1" id="KW-0812">Transmembrane</keyword>
<keyword evidence="1" id="KW-1133">Transmembrane helix</keyword>
<organism evidence="2 3">
    <name type="scientific">Amylolactobacillus amylotrophicus DSM 20534</name>
    <dbReference type="NCBI Taxonomy" id="1423722"/>
    <lineage>
        <taxon>Bacteria</taxon>
        <taxon>Bacillati</taxon>
        <taxon>Bacillota</taxon>
        <taxon>Bacilli</taxon>
        <taxon>Lactobacillales</taxon>
        <taxon>Lactobacillaceae</taxon>
        <taxon>Amylolactobacillus</taxon>
    </lineage>
</organism>
<feature type="transmembrane region" description="Helical" evidence="1">
    <location>
        <begin position="7"/>
        <end position="28"/>
    </location>
</feature>
<gene>
    <name evidence="2" type="ORF">FC62_GL001087</name>
</gene>
<evidence type="ECO:0000313" key="3">
    <source>
        <dbReference type="Proteomes" id="UP000050909"/>
    </source>
</evidence>
<protein>
    <submittedName>
        <fullName evidence="2">Uncharacterized protein</fullName>
    </submittedName>
</protein>
<keyword evidence="1" id="KW-0472">Membrane</keyword>
<feature type="transmembrane region" description="Helical" evidence="1">
    <location>
        <begin position="34"/>
        <end position="55"/>
    </location>
</feature>
<name>A0A0R1GU69_9LACO</name>
<comment type="caution">
    <text evidence="2">The sequence shown here is derived from an EMBL/GenBank/DDBJ whole genome shotgun (WGS) entry which is preliminary data.</text>
</comment>
<dbReference type="RefSeq" id="WP_056947233.1">
    <property type="nucleotide sequence ID" value="NZ_AZCV01000003.1"/>
</dbReference>
<accession>A0A0R1GU69</accession>